<name>A0AAV6TSC3_9ARAC</name>
<organism evidence="1 2">
    <name type="scientific">Oedothorax gibbosus</name>
    <dbReference type="NCBI Taxonomy" id="931172"/>
    <lineage>
        <taxon>Eukaryota</taxon>
        <taxon>Metazoa</taxon>
        <taxon>Ecdysozoa</taxon>
        <taxon>Arthropoda</taxon>
        <taxon>Chelicerata</taxon>
        <taxon>Arachnida</taxon>
        <taxon>Araneae</taxon>
        <taxon>Araneomorphae</taxon>
        <taxon>Entelegynae</taxon>
        <taxon>Araneoidea</taxon>
        <taxon>Linyphiidae</taxon>
        <taxon>Erigoninae</taxon>
        <taxon>Oedothorax</taxon>
    </lineage>
</organism>
<proteinExistence type="predicted"/>
<comment type="caution">
    <text evidence="1">The sequence shown here is derived from an EMBL/GenBank/DDBJ whole genome shotgun (WGS) entry which is preliminary data.</text>
</comment>
<evidence type="ECO:0000313" key="1">
    <source>
        <dbReference type="EMBL" id="KAG8174483.1"/>
    </source>
</evidence>
<dbReference type="Proteomes" id="UP000827092">
    <property type="component" value="Unassembled WGS sequence"/>
</dbReference>
<dbReference type="EMBL" id="JAFNEN010001203">
    <property type="protein sequence ID" value="KAG8174483.1"/>
    <property type="molecule type" value="Genomic_DNA"/>
</dbReference>
<sequence>TMELKKTKDESKGKDKVKRELRIVMCVNSELLELAGDLKVPKFAEVTVEAKCQGFAESLFANEGICYQAS</sequence>
<accession>A0AAV6TSC3</accession>
<feature type="non-terminal residue" evidence="1">
    <location>
        <position position="1"/>
    </location>
</feature>
<dbReference type="AlphaFoldDB" id="A0AAV6TSC3"/>
<evidence type="ECO:0000313" key="2">
    <source>
        <dbReference type="Proteomes" id="UP000827092"/>
    </source>
</evidence>
<reference evidence="1 2" key="1">
    <citation type="journal article" date="2022" name="Nat. Ecol. Evol.">
        <title>A masculinizing supergene underlies an exaggerated male reproductive morph in a spider.</title>
        <authorList>
            <person name="Hendrickx F."/>
            <person name="De Corte Z."/>
            <person name="Sonet G."/>
            <person name="Van Belleghem S.M."/>
            <person name="Kostlbacher S."/>
            <person name="Vangestel C."/>
        </authorList>
    </citation>
    <scope>NUCLEOTIDE SEQUENCE [LARGE SCALE GENOMIC DNA]</scope>
    <source>
        <strain evidence="1">W744_W776</strain>
    </source>
</reference>
<gene>
    <name evidence="1" type="ORF">JTE90_007653</name>
</gene>
<protein>
    <submittedName>
        <fullName evidence="1">Uncharacterized protein</fullName>
    </submittedName>
</protein>
<keyword evidence="2" id="KW-1185">Reference proteome</keyword>